<keyword evidence="3" id="KW-1185">Reference proteome</keyword>
<feature type="region of interest" description="Disordered" evidence="1">
    <location>
        <begin position="1"/>
        <end position="21"/>
    </location>
</feature>
<sequence>MDFALEPIPKPKADSGGYTLNSERRTPLAEVENEKSLNRKFRRYKRLGPESTFCPDIWSCKIGVQLQVLRHPTICLSQIGDMTQDTSLMHCRASPPPIPLLLPFVRALWDLAICQQIRHEHLAIAAESSGVGQSVAQEEPEEFPVEHRSVRLSDTVPSRNTAMAHRPTPRCHHWRHRLDECKSISSLRSPHPAKRHKK</sequence>
<organism evidence="2 3">
    <name type="scientific">Somion occarium</name>
    <dbReference type="NCBI Taxonomy" id="3059160"/>
    <lineage>
        <taxon>Eukaryota</taxon>
        <taxon>Fungi</taxon>
        <taxon>Dikarya</taxon>
        <taxon>Basidiomycota</taxon>
        <taxon>Agaricomycotina</taxon>
        <taxon>Agaricomycetes</taxon>
        <taxon>Polyporales</taxon>
        <taxon>Cerrenaceae</taxon>
        <taxon>Somion</taxon>
    </lineage>
</organism>
<accession>A0ABP1CNI1</accession>
<dbReference type="Proteomes" id="UP001497453">
    <property type="component" value="Chromosome 1"/>
</dbReference>
<gene>
    <name evidence="2" type="ORF">GFSPODELE1_LOCUS1568</name>
</gene>
<reference evidence="3" key="1">
    <citation type="submission" date="2024-04" db="EMBL/GenBank/DDBJ databases">
        <authorList>
            <person name="Shaw F."/>
            <person name="Minotto A."/>
        </authorList>
    </citation>
    <scope>NUCLEOTIDE SEQUENCE [LARGE SCALE GENOMIC DNA]</scope>
</reference>
<evidence type="ECO:0000313" key="3">
    <source>
        <dbReference type="Proteomes" id="UP001497453"/>
    </source>
</evidence>
<protein>
    <submittedName>
        <fullName evidence="2">Uncharacterized protein</fullName>
    </submittedName>
</protein>
<evidence type="ECO:0000256" key="1">
    <source>
        <dbReference type="SAM" id="MobiDB-lite"/>
    </source>
</evidence>
<evidence type="ECO:0000313" key="2">
    <source>
        <dbReference type="EMBL" id="CAL1697261.1"/>
    </source>
</evidence>
<name>A0ABP1CNI1_9APHY</name>
<dbReference type="EMBL" id="OZ037944">
    <property type="protein sequence ID" value="CAL1697261.1"/>
    <property type="molecule type" value="Genomic_DNA"/>
</dbReference>
<proteinExistence type="predicted"/>